<reference evidence="3" key="1">
    <citation type="journal article" date="2014" name="Int. J. Syst. Evol. Microbiol.">
        <title>Complete genome sequence of Corynebacterium casei LMG S-19264T (=DSM 44701T), isolated from a smear-ripened cheese.</title>
        <authorList>
            <consortium name="US DOE Joint Genome Institute (JGI-PGF)"/>
            <person name="Walter F."/>
            <person name="Albersmeier A."/>
            <person name="Kalinowski J."/>
            <person name="Ruckert C."/>
        </authorList>
    </citation>
    <scope>NUCLEOTIDE SEQUENCE</scope>
    <source>
        <strain evidence="3">KCTC 32422</strain>
    </source>
</reference>
<dbReference type="AlphaFoldDB" id="A0A918VGB3"/>
<feature type="chain" id="PRO_5037939260" description="Lipoprotein" evidence="2">
    <location>
        <begin position="23"/>
        <end position="235"/>
    </location>
</feature>
<comment type="caution">
    <text evidence="3">The sequence shown here is derived from an EMBL/GenBank/DDBJ whole genome shotgun (WGS) entry which is preliminary data.</text>
</comment>
<feature type="signal peptide" evidence="2">
    <location>
        <begin position="1"/>
        <end position="22"/>
    </location>
</feature>
<evidence type="ECO:0000313" key="3">
    <source>
        <dbReference type="EMBL" id="GGZ99029.1"/>
    </source>
</evidence>
<keyword evidence="4" id="KW-1185">Reference proteome</keyword>
<evidence type="ECO:0008006" key="5">
    <source>
        <dbReference type="Google" id="ProtNLM"/>
    </source>
</evidence>
<dbReference type="PROSITE" id="PS51257">
    <property type="entry name" value="PROKAR_LIPOPROTEIN"/>
    <property type="match status" value="1"/>
</dbReference>
<evidence type="ECO:0000256" key="1">
    <source>
        <dbReference type="SAM" id="MobiDB-lite"/>
    </source>
</evidence>
<organism evidence="3 4">
    <name type="scientific">Novosphingobium arvoryzae</name>
    <dbReference type="NCBI Taxonomy" id="1256514"/>
    <lineage>
        <taxon>Bacteria</taxon>
        <taxon>Pseudomonadati</taxon>
        <taxon>Pseudomonadota</taxon>
        <taxon>Alphaproteobacteria</taxon>
        <taxon>Sphingomonadales</taxon>
        <taxon>Sphingomonadaceae</taxon>
        <taxon>Novosphingobium</taxon>
    </lineage>
</organism>
<gene>
    <name evidence="3" type="ORF">GCM10011617_19290</name>
</gene>
<accession>A0A918VGB3</accession>
<name>A0A918VGB3_9SPHN</name>
<sequence>MSAARAMLLPVVLLLTACGSGAPEADPLAERDPAVTAALADPLMADPDLTSQNRGNAALTGGGPAAGEIPPFKRGQAELDAARAAALDLVGGALRAAPAASAEQETSPADAATAAALVRALPWGRSCADKLGYTAAWAAKLPPALPVYPRGHVQEAAGSDAAGCRIRAVNFQTPVPGSEVVDFYATVAGKGGFALTAGRAGADLTLTGKAGGSVFALFVRERAGVTEVNLVTSGG</sequence>
<keyword evidence="2" id="KW-0732">Signal</keyword>
<dbReference type="EMBL" id="BMZD01000004">
    <property type="protein sequence ID" value="GGZ99029.1"/>
    <property type="molecule type" value="Genomic_DNA"/>
</dbReference>
<dbReference type="Proteomes" id="UP000634139">
    <property type="component" value="Unassembled WGS sequence"/>
</dbReference>
<proteinExistence type="predicted"/>
<evidence type="ECO:0000256" key="2">
    <source>
        <dbReference type="SAM" id="SignalP"/>
    </source>
</evidence>
<evidence type="ECO:0000313" key="4">
    <source>
        <dbReference type="Proteomes" id="UP000634139"/>
    </source>
</evidence>
<protein>
    <recommendedName>
        <fullName evidence="5">Lipoprotein</fullName>
    </recommendedName>
</protein>
<reference evidence="3" key="2">
    <citation type="submission" date="2020-09" db="EMBL/GenBank/DDBJ databases">
        <authorList>
            <person name="Sun Q."/>
            <person name="Kim S."/>
        </authorList>
    </citation>
    <scope>NUCLEOTIDE SEQUENCE</scope>
    <source>
        <strain evidence="3">KCTC 32422</strain>
    </source>
</reference>
<dbReference type="RefSeq" id="WP_189540906.1">
    <property type="nucleotide sequence ID" value="NZ_BMZD01000004.1"/>
</dbReference>
<feature type="region of interest" description="Disordered" evidence="1">
    <location>
        <begin position="45"/>
        <end position="71"/>
    </location>
</feature>